<dbReference type="PROSITE" id="PS51497">
    <property type="entry name" value="UMA"/>
    <property type="match status" value="1"/>
</dbReference>
<evidence type="ECO:0000313" key="4">
    <source>
        <dbReference type="Proteomes" id="UP000318571"/>
    </source>
</evidence>
<sequence>MVDMVSRFFGKGSKKTSSVPGTPLATPGSTVEETAHAEDDGFTLLGPQTPYSPPSSSSDNPTPAEFNGYPLLPNSYDASPALRTEDLGGASSDHPLHRVPFKLAEQYSLDPAGSHRSRDQTLNDMQKAVDRAQQLLTSINHDFQLERSVLSQSDSLSNQFGLMGI</sequence>
<reference evidence="3 4" key="1">
    <citation type="journal article" date="2018" name="Nat. Ecol. Evol.">
        <title>Genomic signatures of mitonuclear coevolution across populations of Tigriopus californicus.</title>
        <authorList>
            <person name="Barreto F.S."/>
            <person name="Watson E.T."/>
            <person name="Lima T.G."/>
            <person name="Willett C.S."/>
            <person name="Edmands S."/>
            <person name="Li W."/>
            <person name="Burton R.S."/>
        </authorList>
    </citation>
    <scope>NUCLEOTIDE SEQUENCE [LARGE SCALE GENOMIC DNA]</scope>
    <source>
        <strain evidence="3 4">San Diego</strain>
    </source>
</reference>
<dbReference type="AlphaFoldDB" id="A0A553NAQ3"/>
<keyword evidence="4" id="KW-1185">Reference proteome</keyword>
<feature type="region of interest" description="Disordered" evidence="1">
    <location>
        <begin position="1"/>
        <end position="96"/>
    </location>
</feature>
<evidence type="ECO:0000259" key="2">
    <source>
        <dbReference type="PROSITE" id="PS51497"/>
    </source>
</evidence>
<name>A0A553NAQ3_TIGCA</name>
<evidence type="ECO:0000313" key="3">
    <source>
        <dbReference type="EMBL" id="TRY62513.1"/>
    </source>
</evidence>
<dbReference type="InterPro" id="IPR023340">
    <property type="entry name" value="UMA"/>
</dbReference>
<gene>
    <name evidence="3" type="ORF">TCAL_14347</name>
</gene>
<dbReference type="Proteomes" id="UP000318571">
    <property type="component" value="Chromosome 10"/>
</dbReference>
<evidence type="ECO:0000256" key="1">
    <source>
        <dbReference type="SAM" id="MobiDB-lite"/>
    </source>
</evidence>
<comment type="caution">
    <text evidence="3">The sequence shown here is derived from an EMBL/GenBank/DDBJ whole genome shotgun (WGS) entry which is preliminary data.</text>
</comment>
<proteinExistence type="predicted"/>
<organism evidence="3 4">
    <name type="scientific">Tigriopus californicus</name>
    <name type="common">Marine copepod</name>
    <dbReference type="NCBI Taxonomy" id="6832"/>
    <lineage>
        <taxon>Eukaryota</taxon>
        <taxon>Metazoa</taxon>
        <taxon>Ecdysozoa</taxon>
        <taxon>Arthropoda</taxon>
        <taxon>Crustacea</taxon>
        <taxon>Multicrustacea</taxon>
        <taxon>Hexanauplia</taxon>
        <taxon>Copepoda</taxon>
        <taxon>Harpacticoida</taxon>
        <taxon>Harpacticidae</taxon>
        <taxon>Tigriopus</taxon>
    </lineage>
</organism>
<dbReference type="EMBL" id="VCGU01000458">
    <property type="protein sequence ID" value="TRY62513.1"/>
    <property type="molecule type" value="Genomic_DNA"/>
</dbReference>
<feature type="domain" description="UMA" evidence="2">
    <location>
        <begin position="96"/>
        <end position="150"/>
    </location>
</feature>
<protein>
    <recommendedName>
        <fullName evidence="2">UMA domain-containing protein</fullName>
    </recommendedName>
</protein>
<feature type="compositionally biased region" description="Low complexity" evidence="1">
    <location>
        <begin position="54"/>
        <end position="63"/>
    </location>
</feature>
<accession>A0A553NAQ3</accession>